<organism evidence="1">
    <name type="scientific">Acinetobacter baumannii</name>
    <dbReference type="NCBI Taxonomy" id="470"/>
    <lineage>
        <taxon>Bacteria</taxon>
        <taxon>Pseudomonadati</taxon>
        <taxon>Pseudomonadota</taxon>
        <taxon>Gammaproteobacteria</taxon>
        <taxon>Moraxellales</taxon>
        <taxon>Moraxellaceae</taxon>
        <taxon>Acinetobacter</taxon>
        <taxon>Acinetobacter calcoaceticus/baumannii complex</taxon>
    </lineage>
</organism>
<dbReference type="Pfam" id="PF14307">
    <property type="entry name" value="Glyco_tran_WbsX"/>
    <property type="match status" value="1"/>
</dbReference>
<sequence length="232" mass="27388">MNKSKGLLLKEQKYLGVEDYIEYFNYLLPHFKSDNYLKIKNKPIFSIFSPKDVTDLDIFMETFERLAKEFGFDGIHWLAENTEGSELYINKFNNFYNSGHLLYSRRFRSFTYFLELLHRKSGGRIKLGPFVYSFKKLDLVSSAKKMYPKQIPVIFTGWDSSIRHNDRGIILNEFNEETFDSHLNQIMKHALQVEAPILILKSWNEWAEGNLIEPDSIFGYRLLEILKKSLNS</sequence>
<reference evidence="1" key="1">
    <citation type="journal article" date="2019" name="Microb. Genom.">
        <title>Genomic epidemiology of severe community-onset Acinetobacter baumannii infection.</title>
        <authorList>
            <person name="Meumann E.M."/>
            <person name="Anstey N.M."/>
            <person name="Currie B.J."/>
            <person name="Piera K.A."/>
            <person name="Kenyon J.J."/>
            <person name="Hall R.M."/>
            <person name="Davis J.S."/>
            <person name="Sarovich D.S."/>
        </authorList>
    </citation>
    <scope>NUCLEOTIDE SEQUENCE</scope>
    <source>
        <strain evidence="1">MSHR_54</strain>
    </source>
</reference>
<name>A0A481WYJ2_ACIBA</name>
<protein>
    <submittedName>
        <fullName evidence="1">Gtr183</fullName>
    </submittedName>
</protein>
<accession>A0A481WYJ2</accession>
<dbReference type="InterPro" id="IPR032719">
    <property type="entry name" value="WbsX"/>
</dbReference>
<evidence type="ECO:0000313" key="1">
    <source>
        <dbReference type="EMBL" id="QBK17765.1"/>
    </source>
</evidence>
<gene>
    <name evidence="1" type="primary">gtr183</name>
</gene>
<dbReference type="Gene3D" id="3.20.20.80">
    <property type="entry name" value="Glycosidases"/>
    <property type="match status" value="1"/>
</dbReference>
<dbReference type="PANTHER" id="PTHR41244:SF1">
    <property type="entry name" value="GLYCOSYLTRANSFERASE"/>
    <property type="match status" value="1"/>
</dbReference>
<dbReference type="EMBL" id="MK370027">
    <property type="protein sequence ID" value="QBK17765.1"/>
    <property type="molecule type" value="Genomic_DNA"/>
</dbReference>
<dbReference type="PANTHER" id="PTHR41244">
    <property type="entry name" value="RHAMNAN SYNTHESIS F"/>
    <property type="match status" value="1"/>
</dbReference>
<dbReference type="AlphaFoldDB" id="A0A481WYJ2"/>
<proteinExistence type="predicted"/>